<evidence type="ECO:0000313" key="1">
    <source>
        <dbReference type="EMBL" id="GME79881.1"/>
    </source>
</evidence>
<accession>A0ACB5T2F6</accession>
<protein>
    <submittedName>
        <fullName evidence="1">Unnamed protein product</fullName>
    </submittedName>
</protein>
<name>A0ACB5T2F6_AMBMO</name>
<dbReference type="EMBL" id="BSXS01002805">
    <property type="protein sequence ID" value="GME79881.1"/>
    <property type="molecule type" value="Genomic_DNA"/>
</dbReference>
<keyword evidence="2" id="KW-1185">Reference proteome</keyword>
<sequence>MPDSIVSEEPNTAQTTPPSSAGSDAPAVTADEKKKTQVDEAKTDVGKSTPTVTKSGESTEIDAKKVVDSKVETVTDVPAKKVDAAEKKPYDGASVEKKATPDSVKKTEAIPDDPNVKEEKEKPKTSAITVDPTPAVAVPAKSKVAKPEPKAKPVDTTKATPETSIDTKQTLEKPETTKEQQPASIDKPAPKPEVASEAPLPPPRPAPAASTLTTTTKIPSNKPSPTHEPTVRSETIDAEDIESFRAIKMLKLLNPSNKIGLRHYLELGPELNT</sequence>
<evidence type="ECO:0000313" key="2">
    <source>
        <dbReference type="Proteomes" id="UP001165064"/>
    </source>
</evidence>
<dbReference type="Proteomes" id="UP001165064">
    <property type="component" value="Unassembled WGS sequence"/>
</dbReference>
<gene>
    <name evidence="1" type="ORF">Amon02_000417500</name>
</gene>
<organism evidence="1 2">
    <name type="scientific">Ambrosiozyma monospora</name>
    <name type="common">Yeast</name>
    <name type="synonym">Endomycopsis monosporus</name>
    <dbReference type="NCBI Taxonomy" id="43982"/>
    <lineage>
        <taxon>Eukaryota</taxon>
        <taxon>Fungi</taxon>
        <taxon>Dikarya</taxon>
        <taxon>Ascomycota</taxon>
        <taxon>Saccharomycotina</taxon>
        <taxon>Pichiomycetes</taxon>
        <taxon>Pichiales</taxon>
        <taxon>Pichiaceae</taxon>
        <taxon>Ambrosiozyma</taxon>
    </lineage>
</organism>
<proteinExistence type="predicted"/>
<reference evidence="1" key="1">
    <citation type="submission" date="2023-04" db="EMBL/GenBank/DDBJ databases">
        <title>Ambrosiozyma monospora NBRC 10751.</title>
        <authorList>
            <person name="Ichikawa N."/>
            <person name="Sato H."/>
            <person name="Tonouchi N."/>
        </authorList>
    </citation>
    <scope>NUCLEOTIDE SEQUENCE</scope>
    <source>
        <strain evidence="1">NBRC 10751</strain>
    </source>
</reference>
<comment type="caution">
    <text evidence="1">The sequence shown here is derived from an EMBL/GenBank/DDBJ whole genome shotgun (WGS) entry which is preliminary data.</text>
</comment>